<dbReference type="InterPro" id="IPR036397">
    <property type="entry name" value="RNaseH_sf"/>
</dbReference>
<accession>A0A819Z8G8</accession>
<dbReference type="GO" id="GO:0003676">
    <property type="term" value="F:nucleic acid binding"/>
    <property type="evidence" value="ECO:0007669"/>
    <property type="project" value="InterPro"/>
</dbReference>
<feature type="domain" description="Integrase catalytic" evidence="1">
    <location>
        <begin position="129"/>
        <end position="194"/>
    </location>
</feature>
<evidence type="ECO:0000259" key="1">
    <source>
        <dbReference type="PROSITE" id="PS50994"/>
    </source>
</evidence>
<dbReference type="AlphaFoldDB" id="A0A819Z8G8"/>
<organism evidence="2 4">
    <name type="scientific">Rotaria magnacalcarata</name>
    <dbReference type="NCBI Taxonomy" id="392030"/>
    <lineage>
        <taxon>Eukaryota</taxon>
        <taxon>Metazoa</taxon>
        <taxon>Spiralia</taxon>
        <taxon>Gnathifera</taxon>
        <taxon>Rotifera</taxon>
        <taxon>Eurotatoria</taxon>
        <taxon>Bdelloidea</taxon>
        <taxon>Philodinida</taxon>
        <taxon>Philodinidae</taxon>
        <taxon>Rotaria</taxon>
    </lineage>
</organism>
<dbReference type="EMBL" id="CAJOBF010005284">
    <property type="protein sequence ID" value="CAF4169867.1"/>
    <property type="molecule type" value="Genomic_DNA"/>
</dbReference>
<dbReference type="GO" id="GO:0015074">
    <property type="term" value="P:DNA integration"/>
    <property type="evidence" value="ECO:0007669"/>
    <property type="project" value="InterPro"/>
</dbReference>
<dbReference type="InterPro" id="IPR001584">
    <property type="entry name" value="Integrase_cat-core"/>
</dbReference>
<dbReference type="EMBL" id="CAJOBG010037676">
    <property type="protein sequence ID" value="CAF4377105.1"/>
    <property type="molecule type" value="Genomic_DNA"/>
</dbReference>
<reference evidence="2" key="1">
    <citation type="submission" date="2021-02" db="EMBL/GenBank/DDBJ databases">
        <authorList>
            <person name="Nowell W R."/>
        </authorList>
    </citation>
    <scope>NUCLEOTIDE SEQUENCE</scope>
</reference>
<comment type="caution">
    <text evidence="2">The sequence shown here is derived from an EMBL/GenBank/DDBJ whole genome shotgun (WGS) entry which is preliminary data.</text>
</comment>
<evidence type="ECO:0000313" key="4">
    <source>
        <dbReference type="Proteomes" id="UP000663842"/>
    </source>
</evidence>
<dbReference type="SUPFAM" id="SSF53098">
    <property type="entry name" value="Ribonuclease H-like"/>
    <property type="match status" value="1"/>
</dbReference>
<protein>
    <recommendedName>
        <fullName evidence="1">Integrase catalytic domain-containing protein</fullName>
    </recommendedName>
</protein>
<evidence type="ECO:0000313" key="2">
    <source>
        <dbReference type="EMBL" id="CAF4169867.1"/>
    </source>
</evidence>
<dbReference type="Gene3D" id="3.30.420.10">
    <property type="entry name" value="Ribonuclease H-like superfamily/Ribonuclease H"/>
    <property type="match status" value="1"/>
</dbReference>
<dbReference type="InterPro" id="IPR012337">
    <property type="entry name" value="RNaseH-like_sf"/>
</dbReference>
<proteinExistence type="predicted"/>
<keyword evidence="5" id="KW-1185">Reference proteome</keyword>
<name>A0A819Z8G8_9BILA</name>
<dbReference type="Proteomes" id="UP000663842">
    <property type="component" value="Unassembled WGS sequence"/>
</dbReference>
<gene>
    <name evidence="3" type="ORF">OVN521_LOCUS33627</name>
    <name evidence="2" type="ORF">UXM345_LOCUS26212</name>
</gene>
<dbReference type="Proteomes" id="UP000663866">
    <property type="component" value="Unassembled WGS sequence"/>
</dbReference>
<evidence type="ECO:0000313" key="3">
    <source>
        <dbReference type="EMBL" id="CAF4377105.1"/>
    </source>
</evidence>
<sequence length="250" mass="28916">MVWGDSQFKYWVQKYFMLIKVGDLNVVYSTDKISRPVEVYEELYTKLDACHNRVGHHGRDKAWHEIKDHYSWVPYDVVMIFIKLCDSCSNRQIFPKFPASKPIVSIGYLTRIQIDLIDMRCRPDVIINGRARHPQTQGLVERGNRTLEVALGKWMQHNKTDEWSKGLRPVVYSINTSVAEATNKTPYKVVFGQSPRSDFEMWKIISESGISDEENLPGDFIDIFDESRQCYTFNSNATHTRNGTAGNGRI</sequence>
<dbReference type="PROSITE" id="PS50994">
    <property type="entry name" value="INTEGRASE"/>
    <property type="match status" value="1"/>
</dbReference>
<evidence type="ECO:0000313" key="5">
    <source>
        <dbReference type="Proteomes" id="UP000663866"/>
    </source>
</evidence>